<evidence type="ECO:0000313" key="5">
    <source>
        <dbReference type="EMBL" id="MBM7063005.1"/>
    </source>
</evidence>
<dbReference type="InterPro" id="IPR000792">
    <property type="entry name" value="Tscrpt_reg_LuxR_C"/>
</dbReference>
<keyword evidence="3" id="KW-0804">Transcription</keyword>
<keyword evidence="6" id="KW-1185">Reference proteome</keyword>
<dbReference type="InterPro" id="IPR059106">
    <property type="entry name" value="WHD_MalT"/>
</dbReference>
<evidence type="ECO:0000256" key="1">
    <source>
        <dbReference type="ARBA" id="ARBA00023015"/>
    </source>
</evidence>
<dbReference type="SUPFAM" id="SSF46894">
    <property type="entry name" value="C-terminal effector domain of the bipartite response regulators"/>
    <property type="match status" value="1"/>
</dbReference>
<evidence type="ECO:0000259" key="4">
    <source>
        <dbReference type="PROSITE" id="PS50043"/>
    </source>
</evidence>
<dbReference type="InterPro" id="IPR036388">
    <property type="entry name" value="WH-like_DNA-bd_sf"/>
</dbReference>
<comment type="caution">
    <text evidence="5">The sequence shown here is derived from an EMBL/GenBank/DDBJ whole genome shotgun (WGS) entry which is preliminary data.</text>
</comment>
<dbReference type="Gene3D" id="3.40.50.300">
    <property type="entry name" value="P-loop containing nucleotide triphosphate hydrolases"/>
    <property type="match status" value="1"/>
</dbReference>
<organism evidence="5 6">
    <name type="scientific">Zestomonas insulae</name>
    <dbReference type="NCBI Taxonomy" id="2809017"/>
    <lineage>
        <taxon>Bacteria</taxon>
        <taxon>Pseudomonadati</taxon>
        <taxon>Pseudomonadota</taxon>
        <taxon>Gammaproteobacteria</taxon>
        <taxon>Pseudomonadales</taxon>
        <taxon>Pseudomonadaceae</taxon>
        <taxon>Zestomonas</taxon>
    </lineage>
</organism>
<accession>A0ABS2IM07</accession>
<sequence>MHIDKQLVSTKFSPPRIGTQTIPRQRLLDELQLMAQCRVGLVIGSPGYGKTTLLAQWRQAMMREGAEVAWLSLSADDRHLSVFFAYLRGALQRLGIPLENRIPLESARQEFIDAMVATIVDGAGSLTKELYLVIDDYQHVADPRAHQLMQKLLDHCPDNLHFVIASRVAPPLSLSRLRLMGQVVELDCGGLPFEPGETRTFLEQNLPALKLSTEELQLIHELTSGWPASLQLIVILLRSNAQARGTLRELVWRSDDLHTYLAEDVMVHLPADMAAFMEGISICRRFNASLAEAVTGSANAQGMLKRLDEENMLIFRVESEERQPWYRFHPLFGEFLATRLERRDPAEVNELHRRAAYWLAEHRLLAEAVRHATQGGDLEFAALVIERAAPASWSLEQLGPLLRLLDRLPQDVLFSRPRLVFLGCMAYALTARPAKAEDWLKQFRRSGAAQPADEDFRLPLVQAAIEIQRDRTDPVIGLLEHFQALSNDYPVTRYGAPILLAIAYSAAGRHAEALRCLDQNPITEADRDSELSLVSEGSRMLCLMLEGRMADAERVGVALLERAIAVHGYRSVSAYLSAANLAEVYREQDRLDESREILANRESLLQWAMPQSMLLASICQARLVLVQESAAAALAFLERQERHFRNLGLDRGLVHCLAEQVRIALLGNDRALAEEHAARLDALAASYTQARGFQAEIPALAALTRARLLLATELPQQALEALATVRRFTTEYHRGQWEVTALLLLAQTSAQEPQWLLQAIEAGERLGLVRTFLDEGPAVQRLLASVAEQLPSDRQRDYVQMLLARFGQGKLAHAVEADGAAAPAVLTPRELAILQLIGKAMSNKLVALTLNISLETVKWNLKNIYAKLGVSSRYDAISWARKHDLIE</sequence>
<dbReference type="Proteomes" id="UP000717995">
    <property type="component" value="Unassembled WGS sequence"/>
</dbReference>
<evidence type="ECO:0000256" key="3">
    <source>
        <dbReference type="ARBA" id="ARBA00023163"/>
    </source>
</evidence>
<dbReference type="RefSeq" id="WP_205350180.1">
    <property type="nucleotide sequence ID" value="NZ_JAFEUP010000006.1"/>
</dbReference>
<dbReference type="PROSITE" id="PS50043">
    <property type="entry name" value="HTH_LUXR_2"/>
    <property type="match status" value="1"/>
</dbReference>
<keyword evidence="1" id="KW-0805">Transcription regulation</keyword>
<dbReference type="InterPro" id="IPR027417">
    <property type="entry name" value="P-loop_NTPase"/>
</dbReference>
<proteinExistence type="predicted"/>
<name>A0ABS2IM07_9GAMM</name>
<dbReference type="SUPFAM" id="SSF52540">
    <property type="entry name" value="P-loop containing nucleoside triphosphate hydrolases"/>
    <property type="match status" value="1"/>
</dbReference>
<feature type="domain" description="HTH luxR-type" evidence="4">
    <location>
        <begin position="819"/>
        <end position="884"/>
    </location>
</feature>
<keyword evidence="2" id="KW-0238">DNA-binding</keyword>
<evidence type="ECO:0000256" key="2">
    <source>
        <dbReference type="ARBA" id="ARBA00023125"/>
    </source>
</evidence>
<dbReference type="InterPro" id="IPR011990">
    <property type="entry name" value="TPR-like_helical_dom_sf"/>
</dbReference>
<dbReference type="Gene3D" id="1.10.10.10">
    <property type="entry name" value="Winged helix-like DNA-binding domain superfamily/Winged helix DNA-binding domain"/>
    <property type="match status" value="1"/>
</dbReference>
<dbReference type="Pfam" id="PF25873">
    <property type="entry name" value="WHD_MalT"/>
    <property type="match status" value="1"/>
</dbReference>
<dbReference type="Gene3D" id="1.25.40.10">
    <property type="entry name" value="Tetratricopeptide repeat domain"/>
    <property type="match status" value="1"/>
</dbReference>
<gene>
    <name evidence="5" type="ORF">JQX08_19990</name>
</gene>
<dbReference type="SMART" id="SM00421">
    <property type="entry name" value="HTH_LUXR"/>
    <property type="match status" value="1"/>
</dbReference>
<dbReference type="PANTHER" id="PTHR44688">
    <property type="entry name" value="DNA-BINDING TRANSCRIPTIONAL ACTIVATOR DEVR_DOSR"/>
    <property type="match status" value="1"/>
</dbReference>
<dbReference type="Pfam" id="PF00196">
    <property type="entry name" value="GerE"/>
    <property type="match status" value="1"/>
</dbReference>
<dbReference type="PANTHER" id="PTHR44688:SF16">
    <property type="entry name" value="DNA-BINDING TRANSCRIPTIONAL ACTIVATOR DEVR_DOSR"/>
    <property type="match status" value="1"/>
</dbReference>
<dbReference type="PRINTS" id="PR00038">
    <property type="entry name" value="HTHLUXR"/>
</dbReference>
<dbReference type="EMBL" id="JAFEUP010000006">
    <property type="protein sequence ID" value="MBM7063005.1"/>
    <property type="molecule type" value="Genomic_DNA"/>
</dbReference>
<dbReference type="CDD" id="cd06170">
    <property type="entry name" value="LuxR_C_like"/>
    <property type="match status" value="1"/>
</dbReference>
<reference evidence="5 6" key="1">
    <citation type="submission" date="2021-02" db="EMBL/GenBank/DDBJ databases">
        <authorList>
            <person name="Lee D.-H."/>
        </authorList>
    </citation>
    <scope>NUCLEOTIDE SEQUENCE [LARGE SCALE GENOMIC DNA]</scope>
    <source>
        <strain evidence="5 6">UL073</strain>
    </source>
</reference>
<protein>
    <submittedName>
        <fullName evidence="5">AAA family ATPase</fullName>
    </submittedName>
</protein>
<evidence type="ECO:0000313" key="6">
    <source>
        <dbReference type="Proteomes" id="UP000717995"/>
    </source>
</evidence>
<dbReference type="InterPro" id="IPR016032">
    <property type="entry name" value="Sig_transdc_resp-reg_C-effctor"/>
</dbReference>